<dbReference type="GeneID" id="89588250"/>
<protein>
    <submittedName>
        <fullName evidence="1">Uncharacterized protein</fullName>
    </submittedName>
</protein>
<dbReference type="Proteomes" id="UP000051658">
    <property type="component" value="Unassembled WGS sequence"/>
</dbReference>
<evidence type="ECO:0000313" key="1">
    <source>
        <dbReference type="EMBL" id="KRN57272.1"/>
    </source>
</evidence>
<dbReference type="AlphaFoldDB" id="A0A0R2HXF9"/>
<evidence type="ECO:0000313" key="2">
    <source>
        <dbReference type="Proteomes" id="UP000051658"/>
    </source>
</evidence>
<keyword evidence="2" id="KW-1185">Reference proteome</keyword>
<comment type="caution">
    <text evidence="1">The sequence shown here is derived from an EMBL/GenBank/DDBJ whole genome shotgun (WGS) entry which is preliminary data.</text>
</comment>
<reference evidence="1 2" key="1">
    <citation type="journal article" date="2015" name="Genome Announc.">
        <title>Expanding the biotechnology potential of lactobacilli through comparative genomics of 213 strains and associated genera.</title>
        <authorList>
            <person name="Sun Z."/>
            <person name="Harris H.M."/>
            <person name="McCann A."/>
            <person name="Guo C."/>
            <person name="Argimon S."/>
            <person name="Zhang W."/>
            <person name="Yang X."/>
            <person name="Jeffery I.B."/>
            <person name="Cooney J.C."/>
            <person name="Kagawa T.F."/>
            <person name="Liu W."/>
            <person name="Song Y."/>
            <person name="Salvetti E."/>
            <person name="Wrobel A."/>
            <person name="Rasinkangas P."/>
            <person name="Parkhill J."/>
            <person name="Rea M.C."/>
            <person name="O'Sullivan O."/>
            <person name="Ritari J."/>
            <person name="Douillard F.P."/>
            <person name="Paul Ross R."/>
            <person name="Yang R."/>
            <person name="Briner A.E."/>
            <person name="Felis G.E."/>
            <person name="de Vos W.M."/>
            <person name="Barrangou R."/>
            <person name="Klaenhammer T.R."/>
            <person name="Caufield P.W."/>
            <person name="Cui Y."/>
            <person name="Zhang H."/>
            <person name="O'Toole P.W."/>
        </authorList>
    </citation>
    <scope>NUCLEOTIDE SEQUENCE [LARGE SCALE GENOMIC DNA]</scope>
    <source>
        <strain evidence="1 2">DSM 20623</strain>
    </source>
</reference>
<gene>
    <name evidence="1" type="ORF">IV74_GL000253</name>
</gene>
<dbReference type="RefSeq" id="WP_034571185.1">
    <property type="nucleotide sequence ID" value="NZ_JQBS01000007.1"/>
</dbReference>
<organism evidence="1 2">
    <name type="scientific">Carnobacterium divergens DSM 20623</name>
    <dbReference type="NCBI Taxonomy" id="1449336"/>
    <lineage>
        <taxon>Bacteria</taxon>
        <taxon>Bacillati</taxon>
        <taxon>Bacillota</taxon>
        <taxon>Bacilli</taxon>
        <taxon>Lactobacillales</taxon>
        <taxon>Carnobacteriaceae</taxon>
        <taxon>Carnobacterium</taxon>
    </lineage>
</organism>
<sequence>MSNTTKEQVNHYLVEAKKEVDRLTTHRTENLADAINYIENELKIETLKGEITAYEKVLNLL</sequence>
<name>A0A0R2HXF9_CARDV</name>
<proteinExistence type="predicted"/>
<accession>A0A0R2HXF9</accession>
<dbReference type="PATRIC" id="fig|1449336.4.peg.256"/>
<dbReference type="EMBL" id="JQBS01000007">
    <property type="protein sequence ID" value="KRN57272.1"/>
    <property type="molecule type" value="Genomic_DNA"/>
</dbReference>